<feature type="transmembrane region" description="Helical" evidence="1">
    <location>
        <begin position="127"/>
        <end position="149"/>
    </location>
</feature>
<organism evidence="2 3">
    <name type="scientific">Conyzicola nivalis</name>
    <dbReference type="NCBI Taxonomy" id="1477021"/>
    <lineage>
        <taxon>Bacteria</taxon>
        <taxon>Bacillati</taxon>
        <taxon>Actinomycetota</taxon>
        <taxon>Actinomycetes</taxon>
        <taxon>Micrococcales</taxon>
        <taxon>Microbacteriaceae</taxon>
        <taxon>Conyzicola</taxon>
    </lineage>
</organism>
<reference evidence="2" key="1">
    <citation type="journal article" date="2014" name="Int. J. Syst. Evol. Microbiol.">
        <title>Complete genome sequence of Corynebacterium casei LMG S-19264T (=DSM 44701T), isolated from a smear-ripened cheese.</title>
        <authorList>
            <consortium name="US DOE Joint Genome Institute (JGI-PGF)"/>
            <person name="Walter F."/>
            <person name="Albersmeier A."/>
            <person name="Kalinowski J."/>
            <person name="Ruckert C."/>
        </authorList>
    </citation>
    <scope>NUCLEOTIDE SEQUENCE</scope>
    <source>
        <strain evidence="2">CGMCC 1.12813</strain>
    </source>
</reference>
<keyword evidence="1" id="KW-0812">Transmembrane</keyword>
<feature type="transmembrane region" description="Helical" evidence="1">
    <location>
        <begin position="256"/>
        <end position="277"/>
    </location>
</feature>
<dbReference type="Proteomes" id="UP000606922">
    <property type="component" value="Unassembled WGS sequence"/>
</dbReference>
<keyword evidence="1" id="KW-0472">Membrane</keyword>
<dbReference type="RefSeq" id="WP_188509927.1">
    <property type="nucleotide sequence ID" value="NZ_BMGB01000001.1"/>
</dbReference>
<keyword evidence="1" id="KW-1133">Transmembrane helix</keyword>
<comment type="caution">
    <text evidence="2">The sequence shown here is derived from an EMBL/GenBank/DDBJ whole genome shotgun (WGS) entry which is preliminary data.</text>
</comment>
<name>A0A916SJG7_9MICO</name>
<evidence type="ECO:0000313" key="3">
    <source>
        <dbReference type="Proteomes" id="UP000606922"/>
    </source>
</evidence>
<keyword evidence="3" id="KW-1185">Reference proteome</keyword>
<feature type="transmembrane region" description="Helical" evidence="1">
    <location>
        <begin position="37"/>
        <end position="60"/>
    </location>
</feature>
<evidence type="ECO:0000313" key="2">
    <source>
        <dbReference type="EMBL" id="GGB00673.1"/>
    </source>
</evidence>
<dbReference type="AlphaFoldDB" id="A0A916SJG7"/>
<protein>
    <submittedName>
        <fullName evidence="2">Uncharacterized protein</fullName>
    </submittedName>
</protein>
<evidence type="ECO:0000256" key="1">
    <source>
        <dbReference type="SAM" id="Phobius"/>
    </source>
</evidence>
<feature type="transmembrane region" description="Helical" evidence="1">
    <location>
        <begin position="297"/>
        <end position="320"/>
    </location>
</feature>
<reference evidence="2" key="2">
    <citation type="submission" date="2020-09" db="EMBL/GenBank/DDBJ databases">
        <authorList>
            <person name="Sun Q."/>
            <person name="Zhou Y."/>
        </authorList>
    </citation>
    <scope>NUCLEOTIDE SEQUENCE</scope>
    <source>
        <strain evidence="2">CGMCC 1.12813</strain>
    </source>
</reference>
<dbReference type="EMBL" id="BMGB01000001">
    <property type="protein sequence ID" value="GGB00673.1"/>
    <property type="molecule type" value="Genomic_DNA"/>
</dbReference>
<gene>
    <name evidence="2" type="ORF">GCM10010979_13960</name>
</gene>
<proteinExistence type="predicted"/>
<accession>A0A916SJG7</accession>
<sequence length="323" mass="33158">MILLAFFLGALGLADLTRVRGGARARRDDRRSGASTVLGAALGIAAFVLASVSSGLPLWWSPIAGAAIIGWLFATREGGEGNPDADRRAGYWALGALAAVIAAAFVWGPWLPRPHGPLPAWYDGLSYAVLDGISFTTFALVLGGALFLVETSNVIVRLALRGERAAPIDTVADVAAGAMAGAVAAQATSPSEAVAATPTAAASSPARHRWWSRTPVAPAPAPAPEPTPAQNVALEPSPVPFVELKGGRFIGPLERLFLLALVLAGQFTAIAALVAAKGIIRFPEISKDTTGGSKAEYFLVGSFASWALVLLVALLAALGAPRG</sequence>
<feature type="transmembrane region" description="Helical" evidence="1">
    <location>
        <begin position="89"/>
        <end position="107"/>
    </location>
</feature>